<accession>A0ABU8S0Y7</accession>
<organism evidence="1 2">
    <name type="scientific">Novosphingobium anseongense</name>
    <dbReference type="NCBI Taxonomy" id="3133436"/>
    <lineage>
        <taxon>Bacteria</taxon>
        <taxon>Pseudomonadati</taxon>
        <taxon>Pseudomonadota</taxon>
        <taxon>Alphaproteobacteria</taxon>
        <taxon>Sphingomonadales</taxon>
        <taxon>Sphingomonadaceae</taxon>
        <taxon>Novosphingobium</taxon>
    </lineage>
</organism>
<dbReference type="Proteomes" id="UP001361239">
    <property type="component" value="Unassembled WGS sequence"/>
</dbReference>
<dbReference type="RefSeq" id="WP_339588957.1">
    <property type="nucleotide sequence ID" value="NZ_JBBHJZ010000005.1"/>
</dbReference>
<sequence>MTDKLVRLLESSFMSHPDTLHFGALGRRELFRMAAATAAASAALADQDHVRRMRDIVVSERRRLALRSAGLSHR</sequence>
<gene>
    <name evidence="1" type="ORF">WG901_20350</name>
</gene>
<evidence type="ECO:0000313" key="1">
    <source>
        <dbReference type="EMBL" id="MEJ5979016.1"/>
    </source>
</evidence>
<comment type="caution">
    <text evidence="1">The sequence shown here is derived from an EMBL/GenBank/DDBJ whole genome shotgun (WGS) entry which is preliminary data.</text>
</comment>
<protein>
    <submittedName>
        <fullName evidence="1">Uncharacterized protein</fullName>
    </submittedName>
</protein>
<evidence type="ECO:0000313" key="2">
    <source>
        <dbReference type="Proteomes" id="UP001361239"/>
    </source>
</evidence>
<name>A0ABU8S0Y7_9SPHN</name>
<dbReference type="EMBL" id="JBBHJZ010000005">
    <property type="protein sequence ID" value="MEJ5979016.1"/>
    <property type="molecule type" value="Genomic_DNA"/>
</dbReference>
<keyword evidence="2" id="KW-1185">Reference proteome</keyword>
<proteinExistence type="predicted"/>
<reference evidence="1 2" key="1">
    <citation type="submission" date="2024-03" db="EMBL/GenBank/DDBJ databases">
        <authorList>
            <person name="Jo J.-H."/>
        </authorList>
    </citation>
    <scope>NUCLEOTIDE SEQUENCE [LARGE SCALE GENOMIC DNA]</scope>
    <source>
        <strain evidence="1 2">PS1R-30</strain>
    </source>
</reference>